<dbReference type="Proteomes" id="UP000316621">
    <property type="component" value="Chromosome 8"/>
</dbReference>
<reference evidence="1 2" key="1">
    <citation type="journal article" date="2018" name="Science">
        <title>The opium poppy genome and morphinan production.</title>
        <authorList>
            <person name="Guo L."/>
            <person name="Winzer T."/>
            <person name="Yang X."/>
            <person name="Li Y."/>
            <person name="Ning Z."/>
            <person name="He Z."/>
            <person name="Teodor R."/>
            <person name="Lu Y."/>
            <person name="Bowser T.A."/>
            <person name="Graham I.A."/>
            <person name="Ye K."/>
        </authorList>
    </citation>
    <scope>NUCLEOTIDE SEQUENCE [LARGE SCALE GENOMIC DNA]</scope>
    <source>
        <strain evidence="2">cv. HN1</strain>
        <tissue evidence="1">Leaves</tissue>
    </source>
</reference>
<protein>
    <submittedName>
        <fullName evidence="1">Uncharacterized protein</fullName>
    </submittedName>
</protein>
<evidence type="ECO:0000313" key="1">
    <source>
        <dbReference type="EMBL" id="RZC75580.1"/>
    </source>
</evidence>
<name>A0A4Y7KT94_PAPSO</name>
<dbReference type="AlphaFoldDB" id="A0A4Y7KT94"/>
<gene>
    <name evidence="1" type="ORF">C5167_051073</name>
</gene>
<evidence type="ECO:0000313" key="2">
    <source>
        <dbReference type="Proteomes" id="UP000316621"/>
    </source>
</evidence>
<sequence>MKKGKPCGKNQVKYSGVIGVLIKQYRRWNWEKPWNLQDDNAEDWLWSEIKARRVIGTSNKQRQRLGEHPGIPEEQIFRHLSFYRLGEQPSRHGPMPFIPLEKRQRLGEQPGRPEEQIFGPAEPLYRPGKQPNRHAATPFIPLDQRQRPQELLFGPAELLYISRDQLNRPQNDCKSPILDNKGGTWVTGTDVWDWIPRSPKS</sequence>
<dbReference type="Gramene" id="RZC75580">
    <property type="protein sequence ID" value="RZC75580"/>
    <property type="gene ID" value="C5167_051073"/>
</dbReference>
<organism evidence="1 2">
    <name type="scientific">Papaver somniferum</name>
    <name type="common">Opium poppy</name>
    <dbReference type="NCBI Taxonomy" id="3469"/>
    <lineage>
        <taxon>Eukaryota</taxon>
        <taxon>Viridiplantae</taxon>
        <taxon>Streptophyta</taxon>
        <taxon>Embryophyta</taxon>
        <taxon>Tracheophyta</taxon>
        <taxon>Spermatophyta</taxon>
        <taxon>Magnoliopsida</taxon>
        <taxon>Ranunculales</taxon>
        <taxon>Papaveraceae</taxon>
        <taxon>Papaveroideae</taxon>
        <taxon>Papaver</taxon>
    </lineage>
</organism>
<keyword evidence="2" id="KW-1185">Reference proteome</keyword>
<dbReference type="EMBL" id="CM010722">
    <property type="protein sequence ID" value="RZC75580.1"/>
    <property type="molecule type" value="Genomic_DNA"/>
</dbReference>
<accession>A0A4Y7KT94</accession>
<proteinExistence type="predicted"/>